<evidence type="ECO:0000313" key="2">
    <source>
        <dbReference type="Proteomes" id="UP000287033"/>
    </source>
</evidence>
<evidence type="ECO:0000313" key="1">
    <source>
        <dbReference type="EMBL" id="GCC45763.1"/>
    </source>
</evidence>
<dbReference type="EMBL" id="BEZZ01167438">
    <property type="protein sequence ID" value="GCC45763.1"/>
    <property type="molecule type" value="Genomic_DNA"/>
</dbReference>
<dbReference type="Proteomes" id="UP000287033">
    <property type="component" value="Unassembled WGS sequence"/>
</dbReference>
<protein>
    <submittedName>
        <fullName evidence="1">Uncharacterized protein</fullName>
    </submittedName>
</protein>
<dbReference type="AlphaFoldDB" id="A0A401TSZ8"/>
<organism evidence="1 2">
    <name type="scientific">Chiloscyllium punctatum</name>
    <name type="common">Brownbanded bambooshark</name>
    <name type="synonym">Hemiscyllium punctatum</name>
    <dbReference type="NCBI Taxonomy" id="137246"/>
    <lineage>
        <taxon>Eukaryota</taxon>
        <taxon>Metazoa</taxon>
        <taxon>Chordata</taxon>
        <taxon>Craniata</taxon>
        <taxon>Vertebrata</taxon>
        <taxon>Chondrichthyes</taxon>
        <taxon>Elasmobranchii</taxon>
        <taxon>Galeomorphii</taxon>
        <taxon>Galeoidea</taxon>
        <taxon>Orectolobiformes</taxon>
        <taxon>Hemiscylliidae</taxon>
        <taxon>Chiloscyllium</taxon>
    </lineage>
</organism>
<sequence>MAAEWACRHGCDLAHAVQVFVPVLLWELAELRPPQLNQGLYDFPHPSFDDPEIG</sequence>
<name>A0A401TSZ8_CHIPU</name>
<comment type="caution">
    <text evidence="1">The sequence shown here is derived from an EMBL/GenBank/DDBJ whole genome shotgun (WGS) entry which is preliminary data.</text>
</comment>
<gene>
    <name evidence="1" type="ORF">chiPu_0029844</name>
</gene>
<feature type="non-terminal residue" evidence="1">
    <location>
        <position position="54"/>
    </location>
</feature>
<reference evidence="1 2" key="1">
    <citation type="journal article" date="2018" name="Nat. Ecol. Evol.">
        <title>Shark genomes provide insights into elasmobranch evolution and the origin of vertebrates.</title>
        <authorList>
            <person name="Hara Y"/>
            <person name="Yamaguchi K"/>
            <person name="Onimaru K"/>
            <person name="Kadota M"/>
            <person name="Koyanagi M"/>
            <person name="Keeley SD"/>
            <person name="Tatsumi K"/>
            <person name="Tanaka K"/>
            <person name="Motone F"/>
            <person name="Kageyama Y"/>
            <person name="Nozu R"/>
            <person name="Adachi N"/>
            <person name="Nishimura O"/>
            <person name="Nakagawa R"/>
            <person name="Tanegashima C"/>
            <person name="Kiyatake I"/>
            <person name="Matsumoto R"/>
            <person name="Murakumo K"/>
            <person name="Nishida K"/>
            <person name="Terakita A"/>
            <person name="Kuratani S"/>
            <person name="Sato K"/>
            <person name="Hyodo S Kuraku.S."/>
        </authorList>
    </citation>
    <scope>NUCLEOTIDE SEQUENCE [LARGE SCALE GENOMIC DNA]</scope>
</reference>
<accession>A0A401TSZ8</accession>
<proteinExistence type="predicted"/>
<keyword evidence="2" id="KW-1185">Reference proteome</keyword>